<sequence>MSPIRMAALAAVLSCGPIGTAEAASFPCEKAEAADEKAICATLTLNDRDVEMATRFEILRAMLPMGGNAKLREDQETWLAERRACGADIACLTQAYDSRLKTLRAVFSEFTKQGPL</sequence>
<evidence type="ECO:0000313" key="3">
    <source>
        <dbReference type="EMBL" id="MDN3589939.1"/>
    </source>
</evidence>
<keyword evidence="1" id="KW-0732">Signal</keyword>
<evidence type="ECO:0000259" key="2">
    <source>
        <dbReference type="Pfam" id="PF07007"/>
    </source>
</evidence>
<accession>A0ABT8BD03</accession>
<dbReference type="InterPro" id="IPR009739">
    <property type="entry name" value="LprI-like_N"/>
</dbReference>
<gene>
    <name evidence="3" type="ORF">QWZ12_04855</name>
</gene>
<keyword evidence="4" id="KW-1185">Reference proteome</keyword>
<dbReference type="Proteomes" id="UP001224644">
    <property type="component" value="Unassembled WGS sequence"/>
</dbReference>
<dbReference type="PANTHER" id="PTHR37549">
    <property type="entry name" value="LIPOPROTEIN LPRI"/>
    <property type="match status" value="1"/>
</dbReference>
<name>A0ABT8BD03_9HYPH</name>
<protein>
    <recommendedName>
        <fullName evidence="2">Lysozyme inhibitor LprI-like N-terminal domain-containing protein</fullName>
    </recommendedName>
</protein>
<dbReference type="PANTHER" id="PTHR37549:SF1">
    <property type="entry name" value="LIPOPROTEIN LPRI"/>
    <property type="match status" value="1"/>
</dbReference>
<proteinExistence type="predicted"/>
<comment type="caution">
    <text evidence="3">The sequence shown here is derived from an EMBL/GenBank/DDBJ whole genome shotgun (WGS) entry which is preliminary data.</text>
</comment>
<reference evidence="4" key="1">
    <citation type="journal article" date="2019" name="Int. J. Syst. Evol. Microbiol.">
        <title>The Global Catalogue of Microorganisms (GCM) 10K type strain sequencing project: providing services to taxonomists for standard genome sequencing and annotation.</title>
        <authorList>
            <consortium name="The Broad Institute Genomics Platform"/>
            <consortium name="The Broad Institute Genome Sequencing Center for Infectious Disease"/>
            <person name="Wu L."/>
            <person name="Ma J."/>
        </authorList>
    </citation>
    <scope>NUCLEOTIDE SEQUENCE [LARGE SCALE GENOMIC DNA]</scope>
    <source>
        <strain evidence="4">CECT 7069</strain>
    </source>
</reference>
<dbReference type="RefSeq" id="WP_238221276.1">
    <property type="nucleotide sequence ID" value="NZ_BPQD01000001.1"/>
</dbReference>
<evidence type="ECO:0000313" key="4">
    <source>
        <dbReference type="Proteomes" id="UP001224644"/>
    </source>
</evidence>
<feature type="domain" description="Lysozyme inhibitor LprI-like N-terminal" evidence="2">
    <location>
        <begin position="28"/>
        <end position="96"/>
    </location>
</feature>
<dbReference type="EMBL" id="JAUFPX010000002">
    <property type="protein sequence ID" value="MDN3589939.1"/>
    <property type="molecule type" value="Genomic_DNA"/>
</dbReference>
<evidence type="ECO:0000256" key="1">
    <source>
        <dbReference type="SAM" id="SignalP"/>
    </source>
</evidence>
<organism evidence="3 4">
    <name type="scientific">Methylobacterium adhaesivum</name>
    <dbReference type="NCBI Taxonomy" id="333297"/>
    <lineage>
        <taxon>Bacteria</taxon>
        <taxon>Pseudomonadati</taxon>
        <taxon>Pseudomonadota</taxon>
        <taxon>Alphaproteobacteria</taxon>
        <taxon>Hyphomicrobiales</taxon>
        <taxon>Methylobacteriaceae</taxon>
        <taxon>Methylobacterium</taxon>
    </lineage>
</organism>
<dbReference type="InterPro" id="IPR052755">
    <property type="entry name" value="Lysozyme_Inhibitor_LprI"/>
</dbReference>
<feature type="chain" id="PRO_5045490096" description="Lysozyme inhibitor LprI-like N-terminal domain-containing protein" evidence="1">
    <location>
        <begin position="24"/>
        <end position="116"/>
    </location>
</feature>
<feature type="signal peptide" evidence="1">
    <location>
        <begin position="1"/>
        <end position="23"/>
    </location>
</feature>
<dbReference type="Pfam" id="PF07007">
    <property type="entry name" value="LprI"/>
    <property type="match status" value="1"/>
</dbReference>